<dbReference type="GO" id="GO:0015267">
    <property type="term" value="F:channel activity"/>
    <property type="evidence" value="ECO:0007669"/>
    <property type="project" value="InterPro"/>
</dbReference>
<evidence type="ECO:0000313" key="5">
    <source>
        <dbReference type="RefSeq" id="XP_019642728.1"/>
    </source>
</evidence>
<evidence type="ECO:0000313" key="4">
    <source>
        <dbReference type="RefSeq" id="XP_019642727.1"/>
    </source>
</evidence>
<dbReference type="GO" id="GO:0006812">
    <property type="term" value="P:monoatomic cation transport"/>
    <property type="evidence" value="ECO:0007669"/>
    <property type="project" value="InterPro"/>
</dbReference>
<evidence type="ECO:0000313" key="2">
    <source>
        <dbReference type="Proteomes" id="UP000515135"/>
    </source>
</evidence>
<dbReference type="PANTHER" id="PTHR15759:SF6">
    <property type="entry name" value="INNEXIN"/>
    <property type="match status" value="1"/>
</dbReference>
<feature type="transmembrane region" description="Helical" evidence="1">
    <location>
        <begin position="234"/>
        <end position="258"/>
    </location>
</feature>
<dbReference type="PANTHER" id="PTHR15759">
    <property type="entry name" value="PANNEXIN"/>
    <property type="match status" value="1"/>
</dbReference>
<name>A0A6P5AL23_BRABE</name>
<sequence>MAAIMENLLPAVTGENRKDEIVIDTRFDRLMKMLTVWLPLLVSGTLFLGDFTGEPQNVVCYPPSNFTIPQANYLNSFCKESLVSEQITSSMFPYFVLLFALLMYIPHLLWKLMFGKDLTSQIANIIGEIENSWQNTHTVFSMPQSELMPLAGGCMPSYSATIGLIESRKWGNVLVTKIITLLTFALACLMYLIWFDIVEQKSDIFVCSAKLSENGTREEEYLESVCKVVGKQYLYYYVSIFLSISFCIGVLLPIFFVLHVKLTRVYLLDIINSLKLATERVSGVKLKPLPNKIDVSPFSDFFIISRLCGENRHVSSCLHEVLNIHTGPTPNMWVDTAEYESTCSDDEVSIERETNV</sequence>
<proteinExistence type="predicted"/>
<feature type="transmembrane region" description="Helical" evidence="1">
    <location>
        <begin position="30"/>
        <end position="49"/>
    </location>
</feature>
<dbReference type="Proteomes" id="UP000515135">
    <property type="component" value="Unplaced"/>
</dbReference>
<gene>
    <name evidence="3 4 5 6" type="primary">LOC109484011</name>
</gene>
<dbReference type="InterPro" id="IPR039099">
    <property type="entry name" value="Pannexin"/>
</dbReference>
<dbReference type="GO" id="GO:0032732">
    <property type="term" value="P:positive regulation of interleukin-1 production"/>
    <property type="evidence" value="ECO:0007669"/>
    <property type="project" value="InterPro"/>
</dbReference>
<dbReference type="KEGG" id="bbel:109484011"/>
<organism evidence="2 3">
    <name type="scientific">Branchiostoma belcheri</name>
    <name type="common">Amphioxus</name>
    <dbReference type="NCBI Taxonomy" id="7741"/>
    <lineage>
        <taxon>Eukaryota</taxon>
        <taxon>Metazoa</taxon>
        <taxon>Chordata</taxon>
        <taxon>Cephalochordata</taxon>
        <taxon>Leptocardii</taxon>
        <taxon>Amphioxiformes</taxon>
        <taxon>Branchiostomatidae</taxon>
        <taxon>Branchiostoma</taxon>
    </lineage>
</organism>
<dbReference type="GeneID" id="109484011"/>
<evidence type="ECO:0000313" key="6">
    <source>
        <dbReference type="RefSeq" id="XP_019642729.1"/>
    </source>
</evidence>
<keyword evidence="1" id="KW-1133">Transmembrane helix</keyword>
<keyword evidence="1" id="KW-0472">Membrane</keyword>
<evidence type="ECO:0000313" key="3">
    <source>
        <dbReference type="RefSeq" id="XP_019642726.1"/>
    </source>
</evidence>
<reference evidence="3 4" key="1">
    <citation type="submission" date="2025-04" db="UniProtKB">
        <authorList>
            <consortium name="RefSeq"/>
        </authorList>
    </citation>
    <scope>IDENTIFICATION</scope>
    <source>
        <tissue evidence="3 4">Gonad</tissue>
    </source>
</reference>
<dbReference type="RefSeq" id="XP_019642728.1">
    <property type="nucleotide sequence ID" value="XM_019787169.1"/>
</dbReference>
<dbReference type="RefSeq" id="XP_019642726.1">
    <property type="nucleotide sequence ID" value="XM_019787167.1"/>
</dbReference>
<evidence type="ECO:0000256" key="1">
    <source>
        <dbReference type="SAM" id="Phobius"/>
    </source>
</evidence>
<dbReference type="RefSeq" id="XP_019642729.1">
    <property type="nucleotide sequence ID" value="XM_019787170.1"/>
</dbReference>
<dbReference type="AlphaFoldDB" id="A0A6P5AL23"/>
<dbReference type="OrthoDB" id="5867527at2759"/>
<keyword evidence="1" id="KW-0812">Transmembrane</keyword>
<keyword evidence="2" id="KW-1185">Reference proteome</keyword>
<dbReference type="RefSeq" id="XP_019642727.1">
    <property type="nucleotide sequence ID" value="XM_019787168.1"/>
</dbReference>
<feature type="transmembrane region" description="Helical" evidence="1">
    <location>
        <begin position="91"/>
        <end position="110"/>
    </location>
</feature>
<feature type="transmembrane region" description="Helical" evidence="1">
    <location>
        <begin position="174"/>
        <end position="194"/>
    </location>
</feature>
<accession>A0A6P5AL23</accession>
<protein>
    <submittedName>
        <fullName evidence="3 4">Pannexin-1-like</fullName>
    </submittedName>
</protein>